<proteinExistence type="predicted"/>
<evidence type="ECO:0000313" key="1">
    <source>
        <dbReference type="EMBL" id="MVT10541.1"/>
    </source>
</evidence>
<dbReference type="RefSeq" id="WP_157307984.1">
    <property type="nucleotide sequence ID" value="NZ_WRXN01000009.1"/>
</dbReference>
<sequence length="342" mass="37236">MKTKHIKKICLVQVFIACCLIACSRDETPVRRLPAEDTTAKTEESYHWIAATNQAVSRIEVYDPVNFANWNTAGALKWSWAPNASNGFTNPTAGWGLPSDVKLRNSTFFGGQMMIVADSRGFCAIIPYPAGNTKKWAINLGLISPNPNAHAIELLPDGNVAIAASAGDWVRVYKSSKGVYNSEYFQFTLDDAHGVLWDPASNLLWVLGATHLKALAVLSSPDSLKEVHSYSLPTNGGHDLSPYYYNTNLLWVSTGSKVYTFNKTTGEFILAPGSANGVGVKAISNQPAGQIIETRPSTNSCSNTWSTTTVSMYDGISGSLVATRTVNGACFYKARVWLPYYQ</sequence>
<dbReference type="SUPFAM" id="SSF50998">
    <property type="entry name" value="Quinoprotein alcohol dehydrogenase-like"/>
    <property type="match status" value="1"/>
</dbReference>
<comment type="caution">
    <text evidence="1">The sequence shown here is derived from an EMBL/GenBank/DDBJ whole genome shotgun (WGS) entry which is preliminary data.</text>
</comment>
<name>A0A7K1U852_9BACT</name>
<reference evidence="1 2" key="1">
    <citation type="submission" date="2019-12" db="EMBL/GenBank/DDBJ databases">
        <title>Chitinophaga sp. strain ysch24 (GDMCC 1.1355), whole genome shotgun sequence.</title>
        <authorList>
            <person name="Zhang X."/>
        </authorList>
    </citation>
    <scope>NUCLEOTIDE SEQUENCE [LARGE SCALE GENOMIC DNA]</scope>
    <source>
        <strain evidence="2">ysch24</strain>
    </source>
</reference>
<protein>
    <submittedName>
        <fullName evidence="1">Uncharacterized protein</fullName>
    </submittedName>
</protein>
<evidence type="ECO:0000313" key="2">
    <source>
        <dbReference type="Proteomes" id="UP000461730"/>
    </source>
</evidence>
<dbReference type="Proteomes" id="UP000461730">
    <property type="component" value="Unassembled WGS sequence"/>
</dbReference>
<accession>A0A7K1U852</accession>
<dbReference type="EMBL" id="WRXN01000009">
    <property type="protein sequence ID" value="MVT10541.1"/>
    <property type="molecule type" value="Genomic_DNA"/>
</dbReference>
<organism evidence="1 2">
    <name type="scientific">Chitinophaga tropicalis</name>
    <dbReference type="NCBI Taxonomy" id="2683588"/>
    <lineage>
        <taxon>Bacteria</taxon>
        <taxon>Pseudomonadati</taxon>
        <taxon>Bacteroidota</taxon>
        <taxon>Chitinophagia</taxon>
        <taxon>Chitinophagales</taxon>
        <taxon>Chitinophagaceae</taxon>
        <taxon>Chitinophaga</taxon>
    </lineage>
</organism>
<keyword evidence="2" id="KW-1185">Reference proteome</keyword>
<dbReference type="Pfam" id="PF20138">
    <property type="entry name" value="DUF6528"/>
    <property type="match status" value="1"/>
</dbReference>
<dbReference type="InterPro" id="IPR045383">
    <property type="entry name" value="DUF6528"/>
</dbReference>
<dbReference type="AlphaFoldDB" id="A0A7K1U852"/>
<dbReference type="InterPro" id="IPR011047">
    <property type="entry name" value="Quinoprotein_ADH-like_sf"/>
</dbReference>
<gene>
    <name evidence="1" type="ORF">GO493_19870</name>
</gene>